<dbReference type="AlphaFoldDB" id="A0A1J5PQ36"/>
<dbReference type="EMBL" id="MLJW01007134">
    <property type="protein sequence ID" value="OIQ65685.1"/>
    <property type="molecule type" value="Genomic_DNA"/>
</dbReference>
<accession>A0A1J5PQ36</accession>
<sequence length="279" mass="28975">MIFGETSTAARNAKMEKMLDMGFNEVADNVAVRKPTIPNLDLPPPVMVASARTAPAPAQQVAAVTTSLRPEARPNTAAQATIASVAPTTASVGTTTAALAVAPEPRPASVPQSATLADAEPPAAKATAPTSVADNDGEAIETATATNARVDNIVPTSSVQAPADYDTPKPRPDIVFASAKPADAAAPQTDAPEVISRMSTSGGRDWAILLGRYPSQDAADKILLRVALTESTSLADTLRKVVQRKSGYDATFVGLSQDQADLACRRLQAREIQCFTMAP</sequence>
<evidence type="ECO:0000313" key="2">
    <source>
        <dbReference type="EMBL" id="OIQ65685.1"/>
    </source>
</evidence>
<comment type="caution">
    <text evidence="2">The sequence shown here is derived from an EMBL/GenBank/DDBJ whole genome shotgun (WGS) entry which is preliminary data.</text>
</comment>
<feature type="region of interest" description="Disordered" evidence="1">
    <location>
        <begin position="103"/>
        <end position="132"/>
    </location>
</feature>
<name>A0A1J5PQ36_9ZZZZ</name>
<evidence type="ECO:0000256" key="1">
    <source>
        <dbReference type="SAM" id="MobiDB-lite"/>
    </source>
</evidence>
<protein>
    <recommendedName>
        <fullName evidence="3">SPOR domain-containing protein</fullName>
    </recommendedName>
</protein>
<evidence type="ECO:0008006" key="3">
    <source>
        <dbReference type="Google" id="ProtNLM"/>
    </source>
</evidence>
<reference evidence="2" key="1">
    <citation type="submission" date="2016-10" db="EMBL/GenBank/DDBJ databases">
        <title>Sequence of Gallionella enrichment culture.</title>
        <authorList>
            <person name="Poehlein A."/>
            <person name="Muehling M."/>
            <person name="Daniel R."/>
        </authorList>
    </citation>
    <scope>NUCLEOTIDE SEQUENCE</scope>
</reference>
<feature type="compositionally biased region" description="Low complexity" evidence="1">
    <location>
        <begin position="114"/>
        <end position="132"/>
    </location>
</feature>
<proteinExistence type="predicted"/>
<organism evidence="2">
    <name type="scientific">mine drainage metagenome</name>
    <dbReference type="NCBI Taxonomy" id="410659"/>
    <lineage>
        <taxon>unclassified sequences</taxon>
        <taxon>metagenomes</taxon>
        <taxon>ecological metagenomes</taxon>
    </lineage>
</organism>
<gene>
    <name evidence="2" type="ORF">GALL_527540</name>
</gene>